<dbReference type="PROSITE" id="PS50048">
    <property type="entry name" value="ZN2_CY6_FUNGAL_2"/>
    <property type="match status" value="1"/>
</dbReference>
<dbReference type="GO" id="GO:0003677">
    <property type="term" value="F:DNA binding"/>
    <property type="evidence" value="ECO:0007669"/>
    <property type="project" value="InterPro"/>
</dbReference>
<feature type="compositionally biased region" description="Low complexity" evidence="3">
    <location>
        <begin position="495"/>
        <end position="510"/>
    </location>
</feature>
<dbReference type="PROSITE" id="PS00463">
    <property type="entry name" value="ZN2_CY6_FUNGAL_1"/>
    <property type="match status" value="1"/>
</dbReference>
<feature type="compositionally biased region" description="Polar residues" evidence="3">
    <location>
        <begin position="481"/>
        <end position="494"/>
    </location>
</feature>
<feature type="domain" description="Zn(2)-C6 fungal-type" evidence="4">
    <location>
        <begin position="48"/>
        <end position="78"/>
    </location>
</feature>
<feature type="region of interest" description="Disordered" evidence="3">
    <location>
        <begin position="839"/>
        <end position="858"/>
    </location>
</feature>
<dbReference type="InterPro" id="IPR001138">
    <property type="entry name" value="Zn2Cys6_DnaBD"/>
</dbReference>
<dbReference type="SUPFAM" id="SSF57701">
    <property type="entry name" value="Zn2/Cys6 DNA-binding domain"/>
    <property type="match status" value="1"/>
</dbReference>
<dbReference type="Pfam" id="PF04082">
    <property type="entry name" value="Fungal_trans"/>
    <property type="match status" value="1"/>
</dbReference>
<feature type="compositionally biased region" description="Basic and acidic residues" evidence="3">
    <location>
        <begin position="213"/>
        <end position="222"/>
    </location>
</feature>
<dbReference type="GO" id="GO:0008270">
    <property type="term" value="F:zinc ion binding"/>
    <property type="evidence" value="ECO:0007669"/>
    <property type="project" value="InterPro"/>
</dbReference>
<organism evidence="5 6">
    <name type="scientific">Clathrospora elynae</name>
    <dbReference type="NCBI Taxonomy" id="706981"/>
    <lineage>
        <taxon>Eukaryota</taxon>
        <taxon>Fungi</taxon>
        <taxon>Dikarya</taxon>
        <taxon>Ascomycota</taxon>
        <taxon>Pezizomycotina</taxon>
        <taxon>Dothideomycetes</taxon>
        <taxon>Pleosporomycetidae</taxon>
        <taxon>Pleosporales</taxon>
        <taxon>Diademaceae</taxon>
        <taxon>Clathrospora</taxon>
    </lineage>
</organism>
<feature type="region of interest" description="Disordered" evidence="3">
    <location>
        <begin position="213"/>
        <end position="232"/>
    </location>
</feature>
<gene>
    <name evidence="5" type="ORF">EJ02DRAFT_509382</name>
</gene>
<dbReference type="Pfam" id="PF00172">
    <property type="entry name" value="Zn_clus"/>
    <property type="match status" value="1"/>
</dbReference>
<evidence type="ECO:0000256" key="1">
    <source>
        <dbReference type="ARBA" id="ARBA00022723"/>
    </source>
</evidence>
<evidence type="ECO:0000313" key="6">
    <source>
        <dbReference type="Proteomes" id="UP000800038"/>
    </source>
</evidence>
<name>A0A6A5T9Z5_9PLEO</name>
<evidence type="ECO:0000259" key="4">
    <source>
        <dbReference type="PROSITE" id="PS50048"/>
    </source>
</evidence>
<accession>A0A6A5T9Z5</accession>
<keyword evidence="6" id="KW-1185">Reference proteome</keyword>
<dbReference type="InterPro" id="IPR007219">
    <property type="entry name" value="XnlR_reg_dom"/>
</dbReference>
<proteinExistence type="predicted"/>
<evidence type="ECO:0000313" key="5">
    <source>
        <dbReference type="EMBL" id="KAF1945717.1"/>
    </source>
</evidence>
<feature type="compositionally biased region" description="Polar residues" evidence="3">
    <location>
        <begin position="843"/>
        <end position="858"/>
    </location>
</feature>
<dbReference type="Proteomes" id="UP000800038">
    <property type="component" value="Unassembled WGS sequence"/>
</dbReference>
<keyword evidence="2" id="KW-0539">Nucleus</keyword>
<dbReference type="OrthoDB" id="5296287at2759"/>
<evidence type="ECO:0000256" key="2">
    <source>
        <dbReference type="ARBA" id="ARBA00023242"/>
    </source>
</evidence>
<dbReference type="EMBL" id="ML976008">
    <property type="protein sequence ID" value="KAF1945717.1"/>
    <property type="molecule type" value="Genomic_DNA"/>
</dbReference>
<keyword evidence="1" id="KW-0479">Metal-binding</keyword>
<reference evidence="5" key="1">
    <citation type="journal article" date="2020" name="Stud. Mycol.">
        <title>101 Dothideomycetes genomes: a test case for predicting lifestyles and emergence of pathogens.</title>
        <authorList>
            <person name="Haridas S."/>
            <person name="Albert R."/>
            <person name="Binder M."/>
            <person name="Bloem J."/>
            <person name="Labutti K."/>
            <person name="Salamov A."/>
            <person name="Andreopoulos B."/>
            <person name="Baker S."/>
            <person name="Barry K."/>
            <person name="Bills G."/>
            <person name="Bluhm B."/>
            <person name="Cannon C."/>
            <person name="Castanera R."/>
            <person name="Culley D."/>
            <person name="Daum C."/>
            <person name="Ezra D."/>
            <person name="Gonzalez J."/>
            <person name="Henrissat B."/>
            <person name="Kuo A."/>
            <person name="Liang C."/>
            <person name="Lipzen A."/>
            <person name="Lutzoni F."/>
            <person name="Magnuson J."/>
            <person name="Mondo S."/>
            <person name="Nolan M."/>
            <person name="Ohm R."/>
            <person name="Pangilinan J."/>
            <person name="Park H.-J."/>
            <person name="Ramirez L."/>
            <person name="Alfaro M."/>
            <person name="Sun H."/>
            <person name="Tritt A."/>
            <person name="Yoshinaga Y."/>
            <person name="Zwiers L.-H."/>
            <person name="Turgeon B."/>
            <person name="Goodwin S."/>
            <person name="Spatafora J."/>
            <person name="Crous P."/>
            <person name="Grigoriev I."/>
        </authorList>
    </citation>
    <scope>NUCLEOTIDE SEQUENCE</scope>
    <source>
        <strain evidence="5">CBS 161.51</strain>
    </source>
</reference>
<dbReference type="AlphaFoldDB" id="A0A6A5T9Z5"/>
<dbReference type="SMART" id="SM00906">
    <property type="entry name" value="Fungal_trans"/>
    <property type="match status" value="1"/>
</dbReference>
<feature type="region of interest" description="Disordered" evidence="3">
    <location>
        <begin position="462"/>
        <end position="517"/>
    </location>
</feature>
<dbReference type="PANTHER" id="PTHR47654:SF5">
    <property type="entry name" value="TRANSCRIPTION FACTOR DOMAIN-CONTAINING PROTEIN"/>
    <property type="match status" value="1"/>
</dbReference>
<evidence type="ECO:0000256" key="3">
    <source>
        <dbReference type="SAM" id="MobiDB-lite"/>
    </source>
</evidence>
<dbReference type="SMART" id="SM00066">
    <property type="entry name" value="GAL4"/>
    <property type="match status" value="1"/>
</dbReference>
<dbReference type="CDD" id="cd00067">
    <property type="entry name" value="GAL4"/>
    <property type="match status" value="1"/>
</dbReference>
<feature type="region of interest" description="Disordered" evidence="3">
    <location>
        <begin position="731"/>
        <end position="777"/>
    </location>
</feature>
<protein>
    <recommendedName>
        <fullName evidence="4">Zn(2)-C6 fungal-type domain-containing protein</fullName>
    </recommendedName>
</protein>
<dbReference type="Gene3D" id="4.10.240.10">
    <property type="entry name" value="Zn(2)-C6 fungal-type DNA-binding domain"/>
    <property type="match status" value="1"/>
</dbReference>
<dbReference type="InterPro" id="IPR053230">
    <property type="entry name" value="Trans_reg_galc"/>
</dbReference>
<feature type="region of interest" description="Disordered" evidence="3">
    <location>
        <begin position="120"/>
        <end position="172"/>
    </location>
</feature>
<dbReference type="CDD" id="cd12148">
    <property type="entry name" value="fungal_TF_MHR"/>
    <property type="match status" value="1"/>
</dbReference>
<dbReference type="GO" id="GO:0000981">
    <property type="term" value="F:DNA-binding transcription factor activity, RNA polymerase II-specific"/>
    <property type="evidence" value="ECO:0007669"/>
    <property type="project" value="InterPro"/>
</dbReference>
<dbReference type="PANTHER" id="PTHR47654">
    <property type="entry name" value="ZN(II)2CYS6 TRANSCRIPTION FACTOR (EUROFUNG)-RELATED"/>
    <property type="match status" value="1"/>
</dbReference>
<dbReference type="InterPro" id="IPR036864">
    <property type="entry name" value="Zn2-C6_fun-type_DNA-bd_sf"/>
</dbReference>
<feature type="compositionally biased region" description="Basic and acidic residues" evidence="3">
    <location>
        <begin position="742"/>
        <end position="756"/>
    </location>
</feature>
<sequence>MDDNNYPAESSRAGAEAKVAIPRIKGHDYQLPAATRTTRLRTDVVSKACTQCRKRKIKCSGHRPCCTHCQKQNTECHYDQERKDRLKGAIRKSEYLIELLNQISSQLDAQSRKKVEDILKDYDDDSPPPATPLSATATSQSKRARRTSQSDDQDDLSLTSPEGGEAQYPASVGSNEDLDFLLEDLLPDEEANGIGYQGRNSHAQWLRALETKLERPEGDPRDMPYGPPGASREAFDERAEALHERQHRTGRTGHFTDYYFYLDDDNIELEIGDPHTVPSAATAQKLFEYYKVAVHSPFRILHDLFESQLHMFYGQRQSGVTTNVSSKWKAVMNLVFAIAARYSHLIGAEWQADDRDHLVYMWRAVHLLQLGSITSLISAPDQLLIQATGLLSFYYLTIGHPSKAWYMIGISLRHAQAAGLQLRNEDPSATSSRKETLARIWWGLCSIECVITTITGRPRTVAAKDCTVPPPNSSVEGPKGQGNQMQAPNTQQTHSRPLSSSNTTRPSSSSMQMQGAKDMESFREAYVGLDIITDKILNGLYSARKSVNTWKQVQREIGSLSDELDEWALGALPHGPFGDATVLEPNLSREQLLLFLCYHNAKISITRPCLCRLDERIKGQSEESANFDQKTAKACINAATSMTSLLPSTPNPQWFYENGPWWSTVHTIMQSLTVLLIELGIGGVHLTADKSHITACVEKLIAWLRSMNSIDAVSERAYNMVASVLNKQDQAQAVEKQMPRPSMEETHHKQYDERAPETNAQHPGYNEPPARQLENSWPNDRIHDSALYSESNAGNLYPNDMSGSEFLNNPGAGLFDFTQMELTSFYGNPYQVNFDQYDWNPAESENQDPNQHQGQGYG</sequence>
<dbReference type="GO" id="GO:0006351">
    <property type="term" value="P:DNA-templated transcription"/>
    <property type="evidence" value="ECO:0007669"/>
    <property type="project" value="InterPro"/>
</dbReference>